<accession>A0A1H3WXC3</accession>
<keyword evidence="2" id="KW-1185">Reference proteome</keyword>
<gene>
    <name evidence="1" type="ORF">SAMN04515656_101131</name>
</gene>
<dbReference type="Proteomes" id="UP000199394">
    <property type="component" value="Unassembled WGS sequence"/>
</dbReference>
<dbReference type="STRING" id="81409.SAMN04515656_101131"/>
<sequence>MKKQGTLHKQIVFPQYYFVFQNKTYERERHGGYLWAPQATAEGRTNAAWTRMTHVRKGDVIFHSVKQSIVALSIAVSDCYPAIQPEAIQREKLWEDQGWRVDTQYIVVQNPVRTKPLGEQCYKLQPLKYGPFNRLGRGNTGYLFQGNRELAQFLFSEVLKINPDLCHYSDVLGFDTKE</sequence>
<proteinExistence type="predicted"/>
<protein>
    <submittedName>
        <fullName evidence="1">Uncharacterized protein</fullName>
    </submittedName>
</protein>
<dbReference type="OrthoDB" id="9779761at2"/>
<evidence type="ECO:0000313" key="1">
    <source>
        <dbReference type="EMBL" id="SDZ91799.1"/>
    </source>
</evidence>
<dbReference type="RefSeq" id="WP_090304142.1">
    <property type="nucleotide sequence ID" value="NZ_FNRK01000001.1"/>
</dbReference>
<dbReference type="AlphaFoldDB" id="A0A1H3WXC3"/>
<organism evidence="1 2">
    <name type="scientific">Eubacterium aggregans</name>
    <dbReference type="NCBI Taxonomy" id="81409"/>
    <lineage>
        <taxon>Bacteria</taxon>
        <taxon>Bacillati</taxon>
        <taxon>Bacillota</taxon>
        <taxon>Clostridia</taxon>
        <taxon>Eubacteriales</taxon>
        <taxon>Eubacteriaceae</taxon>
        <taxon>Eubacterium</taxon>
    </lineage>
</organism>
<dbReference type="EMBL" id="FNRK01000001">
    <property type="protein sequence ID" value="SDZ91799.1"/>
    <property type="molecule type" value="Genomic_DNA"/>
</dbReference>
<name>A0A1H3WXC3_9FIRM</name>
<evidence type="ECO:0000313" key="2">
    <source>
        <dbReference type="Proteomes" id="UP000199394"/>
    </source>
</evidence>
<reference evidence="1 2" key="1">
    <citation type="submission" date="2016-10" db="EMBL/GenBank/DDBJ databases">
        <authorList>
            <person name="de Groot N.N."/>
        </authorList>
    </citation>
    <scope>NUCLEOTIDE SEQUENCE [LARGE SCALE GENOMIC DNA]</scope>
    <source>
        <strain evidence="1 2">SR12</strain>
    </source>
</reference>